<reference evidence="2 3" key="1">
    <citation type="submission" date="2023-01" db="EMBL/GenBank/DDBJ databases">
        <title>Analysis of 21 Apiospora genomes using comparative genomics revels a genus with tremendous synthesis potential of carbohydrate active enzymes and secondary metabolites.</title>
        <authorList>
            <person name="Sorensen T."/>
        </authorList>
    </citation>
    <scope>NUCLEOTIDE SEQUENCE [LARGE SCALE GENOMIC DNA]</scope>
    <source>
        <strain evidence="2 3">CBS 117206</strain>
    </source>
</reference>
<dbReference type="AlphaFoldDB" id="A0AAW0RA63"/>
<feature type="region of interest" description="Disordered" evidence="1">
    <location>
        <begin position="1"/>
        <end position="21"/>
    </location>
</feature>
<evidence type="ECO:0000256" key="1">
    <source>
        <dbReference type="SAM" id="MobiDB-lite"/>
    </source>
</evidence>
<evidence type="ECO:0000313" key="2">
    <source>
        <dbReference type="EMBL" id="KAK8130767.1"/>
    </source>
</evidence>
<dbReference type="EMBL" id="JAQQWP010000002">
    <property type="protein sequence ID" value="KAK8130767.1"/>
    <property type="molecule type" value="Genomic_DNA"/>
</dbReference>
<name>A0AAW0RA63_9PEZI</name>
<comment type="caution">
    <text evidence="2">The sequence shown here is derived from an EMBL/GenBank/DDBJ whole genome shotgun (WGS) entry which is preliminary data.</text>
</comment>
<evidence type="ECO:0000313" key="3">
    <source>
        <dbReference type="Proteomes" id="UP001392437"/>
    </source>
</evidence>
<sequence length="109" mass="11999">MSLAPTDPNPVALSKQRMTPIGSRNALHLAPEWLMLKPGKESQRLHPAFRRASPQNSDREKAEDWVSDLLLTYVSVRKSETRKLDLSSLPSVWGRSTLGSPDVCGSGTS</sequence>
<dbReference type="Proteomes" id="UP001392437">
    <property type="component" value="Unassembled WGS sequence"/>
</dbReference>
<organism evidence="2 3">
    <name type="scientific">Apiospora kogelbergensis</name>
    <dbReference type="NCBI Taxonomy" id="1337665"/>
    <lineage>
        <taxon>Eukaryota</taxon>
        <taxon>Fungi</taxon>
        <taxon>Dikarya</taxon>
        <taxon>Ascomycota</taxon>
        <taxon>Pezizomycotina</taxon>
        <taxon>Sordariomycetes</taxon>
        <taxon>Xylariomycetidae</taxon>
        <taxon>Amphisphaeriales</taxon>
        <taxon>Apiosporaceae</taxon>
        <taxon>Apiospora</taxon>
    </lineage>
</organism>
<protein>
    <submittedName>
        <fullName evidence="2">Uncharacterized protein</fullName>
    </submittedName>
</protein>
<accession>A0AAW0RA63</accession>
<gene>
    <name evidence="2" type="ORF">PG999_003147</name>
</gene>
<keyword evidence="3" id="KW-1185">Reference proteome</keyword>
<proteinExistence type="predicted"/>